<sequence>MTLDTACFALHLHARPDAPDIVDLYDASDILAHHAAVSLNPPTNLTAPPPPSANLVALYSHHRALASTVYDVLLTDPRFGDAQLASCTAPSSAERTKTINLHNPETSVVLAKQGGTLAAFNQGEWRVEWEDDLVLRWKKEGGGIGKASYSASIIRSPDPAISVGSYAPATKRMPPIISIYDHNFHRLEISDPRGLEIVMVQTAMILADAEFDEDHRAPGSNPFVSTLVSGGAVAAAAAFAGGGAGGAASPGQAGGRPGMIPSGSSSSVTAPMAPNEILITPHGTTASYVGAALNLLQPESAGGHGCSLIELKATPGRPDAAQKAVGVAASVKAGWYKLTSTARGSTNAELFQYVRTDDDDKAKDQGKAAGSADDATPRRRIMLNEPTSSSVVVAPLPSDPHASYKPPSTLSIILSKERLPELEPRAKPPMGSSQAANLGTASPPLGWSMSSAVPPMNDGPRRPPKTMSVRRNGRWTPQPVPLQQQQQQQQQSYSPYSSPPPAPGTILSGGVVAAPLPGAGGGADANSSPGRPGQGHGHHGRRLLNKLGFGSGGGGGASS</sequence>
<gene>
    <name evidence="2" type="ORF">OC842_004977</name>
</gene>
<feature type="region of interest" description="Disordered" evidence="1">
    <location>
        <begin position="246"/>
        <end position="268"/>
    </location>
</feature>
<protein>
    <submittedName>
        <fullName evidence="2">Uncharacterized protein</fullName>
    </submittedName>
</protein>
<feature type="region of interest" description="Disordered" evidence="1">
    <location>
        <begin position="358"/>
        <end position="386"/>
    </location>
</feature>
<keyword evidence="3" id="KW-1185">Reference proteome</keyword>
<accession>A0AAN6GD65</accession>
<feature type="region of interest" description="Disordered" evidence="1">
    <location>
        <begin position="423"/>
        <end position="559"/>
    </location>
</feature>
<reference evidence="2" key="1">
    <citation type="journal article" date="2023" name="PhytoFront">
        <title>Draft Genome Resources of Seven Strains of Tilletia horrida, Causal Agent of Kernel Smut of Rice.</title>
        <authorList>
            <person name="Khanal S."/>
            <person name="Antony Babu S."/>
            <person name="Zhou X.G."/>
        </authorList>
    </citation>
    <scope>NUCLEOTIDE SEQUENCE</scope>
    <source>
        <strain evidence="2">TX3</strain>
    </source>
</reference>
<name>A0AAN6GD65_9BASI</name>
<comment type="caution">
    <text evidence="2">The sequence shown here is derived from an EMBL/GenBank/DDBJ whole genome shotgun (WGS) entry which is preliminary data.</text>
</comment>
<feature type="compositionally biased region" description="Polar residues" evidence="1">
    <location>
        <begin position="431"/>
        <end position="440"/>
    </location>
</feature>
<feature type="compositionally biased region" description="Gly residues" evidence="1">
    <location>
        <begin position="246"/>
        <end position="257"/>
    </location>
</feature>
<feature type="compositionally biased region" description="Gly residues" evidence="1">
    <location>
        <begin position="549"/>
        <end position="559"/>
    </location>
</feature>
<evidence type="ECO:0000313" key="3">
    <source>
        <dbReference type="Proteomes" id="UP001176521"/>
    </source>
</evidence>
<feature type="compositionally biased region" description="Low complexity" evidence="1">
    <location>
        <begin position="481"/>
        <end position="496"/>
    </location>
</feature>
<dbReference type="AlphaFoldDB" id="A0AAN6GD65"/>
<dbReference type="Proteomes" id="UP001176521">
    <property type="component" value="Unassembled WGS sequence"/>
</dbReference>
<proteinExistence type="predicted"/>
<evidence type="ECO:0000256" key="1">
    <source>
        <dbReference type="SAM" id="MobiDB-lite"/>
    </source>
</evidence>
<dbReference type="EMBL" id="JAPDMQ010000324">
    <property type="protein sequence ID" value="KAK0527088.1"/>
    <property type="molecule type" value="Genomic_DNA"/>
</dbReference>
<organism evidence="2 3">
    <name type="scientific">Tilletia horrida</name>
    <dbReference type="NCBI Taxonomy" id="155126"/>
    <lineage>
        <taxon>Eukaryota</taxon>
        <taxon>Fungi</taxon>
        <taxon>Dikarya</taxon>
        <taxon>Basidiomycota</taxon>
        <taxon>Ustilaginomycotina</taxon>
        <taxon>Exobasidiomycetes</taxon>
        <taxon>Tilletiales</taxon>
        <taxon>Tilletiaceae</taxon>
        <taxon>Tilletia</taxon>
    </lineage>
</organism>
<evidence type="ECO:0000313" key="2">
    <source>
        <dbReference type="EMBL" id="KAK0527088.1"/>
    </source>
</evidence>